<accession>A0A0V8EL05</accession>
<dbReference type="AlphaFoldDB" id="A0A0V8EL05"/>
<feature type="region of interest" description="Disordered" evidence="1">
    <location>
        <begin position="43"/>
        <end position="63"/>
    </location>
</feature>
<dbReference type="PATRIC" id="fig|1360.116.peg.701"/>
<sequence>MPYEDTSIRDTIKNLTKERDDLRDTLYKVDKNIQYYQKSEQRLEAYQKNQSPKHKARDDDFEI</sequence>
<dbReference type="EMBL" id="LKLW01000094">
    <property type="protein sequence ID" value="KSU26363.1"/>
    <property type="molecule type" value="Genomic_DNA"/>
</dbReference>
<comment type="caution">
    <text evidence="2">The sequence shown here is derived from an EMBL/GenBank/DDBJ whole genome shotgun (WGS) entry which is preliminary data.</text>
</comment>
<reference evidence="3" key="1">
    <citation type="submission" date="2015-10" db="EMBL/GenBank/DDBJ databases">
        <title>Draft Genome Sequences of 11 Lactococcus lactis subspecies cremoris strains.</title>
        <authorList>
            <person name="Wels M."/>
            <person name="Backus L."/>
            <person name="Boekhorst J."/>
            <person name="Dijkstra A."/>
            <person name="Beerthuizen M."/>
            <person name="Kelly W."/>
            <person name="Siezen R."/>
            <person name="Bachmann H."/>
            <person name="Van Hijum S."/>
        </authorList>
    </citation>
    <scope>NUCLEOTIDE SEQUENCE [LARGE SCALE GENOMIC DNA]</scope>
    <source>
        <strain evidence="3">N42</strain>
    </source>
</reference>
<organism evidence="2 3">
    <name type="scientific">Lactococcus lactis subsp. lactis</name>
    <name type="common">Streptococcus lactis</name>
    <dbReference type="NCBI Taxonomy" id="1360"/>
    <lineage>
        <taxon>Bacteria</taxon>
        <taxon>Bacillati</taxon>
        <taxon>Bacillota</taxon>
        <taxon>Bacilli</taxon>
        <taxon>Lactobacillales</taxon>
        <taxon>Streptococcaceae</taxon>
        <taxon>Lactococcus</taxon>
    </lineage>
</organism>
<protein>
    <submittedName>
        <fullName evidence="2">Relaxase</fullName>
    </submittedName>
</protein>
<dbReference type="Proteomes" id="UP000052991">
    <property type="component" value="Unassembled WGS sequence"/>
</dbReference>
<proteinExistence type="predicted"/>
<evidence type="ECO:0000256" key="1">
    <source>
        <dbReference type="SAM" id="MobiDB-lite"/>
    </source>
</evidence>
<evidence type="ECO:0000313" key="2">
    <source>
        <dbReference type="EMBL" id="KSU26363.1"/>
    </source>
</evidence>
<name>A0A0V8EL05_LACLL</name>
<evidence type="ECO:0000313" key="3">
    <source>
        <dbReference type="Proteomes" id="UP000052991"/>
    </source>
</evidence>
<gene>
    <name evidence="2" type="ORF">N42_1589</name>
</gene>